<protein>
    <submittedName>
        <fullName evidence="1">Uncharacterized protein</fullName>
    </submittedName>
</protein>
<organism evidence="1 2">
    <name type="scientific">Plakobranchus ocellatus</name>
    <dbReference type="NCBI Taxonomy" id="259542"/>
    <lineage>
        <taxon>Eukaryota</taxon>
        <taxon>Metazoa</taxon>
        <taxon>Spiralia</taxon>
        <taxon>Lophotrochozoa</taxon>
        <taxon>Mollusca</taxon>
        <taxon>Gastropoda</taxon>
        <taxon>Heterobranchia</taxon>
        <taxon>Euthyneura</taxon>
        <taxon>Panpulmonata</taxon>
        <taxon>Sacoglossa</taxon>
        <taxon>Placobranchoidea</taxon>
        <taxon>Plakobranchidae</taxon>
        <taxon>Plakobranchus</taxon>
    </lineage>
</organism>
<name>A0AAV4CKR8_9GAST</name>
<evidence type="ECO:0000313" key="1">
    <source>
        <dbReference type="EMBL" id="GFO32012.1"/>
    </source>
</evidence>
<comment type="caution">
    <text evidence="1">The sequence shown here is derived from an EMBL/GenBank/DDBJ whole genome shotgun (WGS) entry which is preliminary data.</text>
</comment>
<gene>
    <name evidence="1" type="ORF">PoB_005851700</name>
</gene>
<evidence type="ECO:0000313" key="2">
    <source>
        <dbReference type="Proteomes" id="UP000735302"/>
    </source>
</evidence>
<dbReference type="EMBL" id="BLXT01006532">
    <property type="protein sequence ID" value="GFO32012.1"/>
    <property type="molecule type" value="Genomic_DNA"/>
</dbReference>
<accession>A0AAV4CKR8</accession>
<dbReference type="AlphaFoldDB" id="A0AAV4CKR8"/>
<dbReference type="Proteomes" id="UP000735302">
    <property type="component" value="Unassembled WGS sequence"/>
</dbReference>
<keyword evidence="2" id="KW-1185">Reference proteome</keyword>
<reference evidence="1 2" key="1">
    <citation type="journal article" date="2021" name="Elife">
        <title>Chloroplast acquisition without the gene transfer in kleptoplastic sea slugs, Plakobranchus ocellatus.</title>
        <authorList>
            <person name="Maeda T."/>
            <person name="Takahashi S."/>
            <person name="Yoshida T."/>
            <person name="Shimamura S."/>
            <person name="Takaki Y."/>
            <person name="Nagai Y."/>
            <person name="Toyoda A."/>
            <person name="Suzuki Y."/>
            <person name="Arimoto A."/>
            <person name="Ishii H."/>
            <person name="Satoh N."/>
            <person name="Nishiyama T."/>
            <person name="Hasebe M."/>
            <person name="Maruyama T."/>
            <person name="Minagawa J."/>
            <person name="Obokata J."/>
            <person name="Shigenobu S."/>
        </authorList>
    </citation>
    <scope>NUCLEOTIDE SEQUENCE [LARGE SCALE GENOMIC DNA]</scope>
</reference>
<proteinExistence type="predicted"/>
<sequence length="190" mass="22767">MSKTFPYRGRQLKKNGDFWLGCALRHRTGYEDIQRRTHPRDQTVLQRRTHPRDQTVLQRRTHPRDQTVLQRWTHPRDQTVLQRWTHPRDQTVLQRRTHPRDQTVLARQQTREWTGILRHYRKLGLFIYFDLHNSCETKTHRSRCCVGKKETRNKTQAEIGEGGDVQLDIEDDDDDNAADDDIAMNVMDSW</sequence>